<name>F8N8N8_9BACT</name>
<dbReference type="InterPro" id="IPR036866">
    <property type="entry name" value="RibonucZ/Hydroxyglut_hydro"/>
</dbReference>
<dbReference type="PIRSF" id="PIRSF005243">
    <property type="entry name" value="ROO"/>
    <property type="match status" value="1"/>
</dbReference>
<dbReference type="PANTHER" id="PTHR43717:SF1">
    <property type="entry name" value="ANAEROBIC NITRIC OXIDE REDUCTASE FLAVORUBREDOXIN"/>
    <property type="match status" value="1"/>
</dbReference>
<reference evidence="4" key="1">
    <citation type="journal article" date="2011" name="Stand. Genomic Sci.">
        <title>Non-contiguous finished genome sequence of the opportunistic oral pathogen Prevotella multisaccharivorax type strain (PPPA20).</title>
        <authorList>
            <person name="Pati A."/>
            <person name="Gronow S."/>
            <person name="Lu M."/>
            <person name="Lapidus A."/>
            <person name="Nolan M."/>
            <person name="Lucas S."/>
            <person name="Hammon N."/>
            <person name="Deshpande S."/>
            <person name="Cheng J.F."/>
            <person name="Tapia R."/>
            <person name="Han C."/>
            <person name="Goodwin L."/>
            <person name="Pitluck S."/>
            <person name="Liolios K."/>
            <person name="Pagani I."/>
            <person name="Mavromatis K."/>
            <person name="Mikhailova N."/>
            <person name="Huntemann M."/>
            <person name="Chen A."/>
            <person name="Palaniappan K."/>
            <person name="Land M."/>
            <person name="Hauser L."/>
            <person name="Detter J.C."/>
            <person name="Brambilla E.M."/>
            <person name="Rohde M."/>
            <person name="Goker M."/>
            <person name="Woyke T."/>
            <person name="Bristow J."/>
            <person name="Eisen J.A."/>
            <person name="Markowitz V."/>
            <person name="Hugenholtz P."/>
            <person name="Kyrpides N.C."/>
            <person name="Klenk H.P."/>
            <person name="Ivanova N."/>
        </authorList>
    </citation>
    <scope>NUCLEOTIDE SEQUENCE [LARGE SCALE GENOMIC DNA]</scope>
    <source>
        <strain evidence="4">DSM 17128</strain>
    </source>
</reference>
<dbReference type="InterPro" id="IPR045761">
    <property type="entry name" value="ODP_dom"/>
</dbReference>
<dbReference type="InterPro" id="IPR001279">
    <property type="entry name" value="Metallo-B-lactamas"/>
</dbReference>
<dbReference type="InterPro" id="IPR016440">
    <property type="entry name" value="Rubredoxin-O_OxRdtase"/>
</dbReference>
<dbReference type="GO" id="GO:0010181">
    <property type="term" value="F:FMN binding"/>
    <property type="evidence" value="ECO:0007669"/>
    <property type="project" value="InterPro"/>
</dbReference>
<feature type="domain" description="Flavodoxin-like" evidence="2">
    <location>
        <begin position="251"/>
        <end position="391"/>
    </location>
</feature>
<dbReference type="GO" id="GO:0016491">
    <property type="term" value="F:oxidoreductase activity"/>
    <property type="evidence" value="ECO:0007669"/>
    <property type="project" value="InterPro"/>
</dbReference>
<dbReference type="Proteomes" id="UP000002772">
    <property type="component" value="Unassembled WGS sequence"/>
</dbReference>
<organism evidence="3 4">
    <name type="scientific">Hallella multisaccharivorax DSM 17128</name>
    <dbReference type="NCBI Taxonomy" id="688246"/>
    <lineage>
        <taxon>Bacteria</taxon>
        <taxon>Pseudomonadati</taxon>
        <taxon>Bacteroidota</taxon>
        <taxon>Bacteroidia</taxon>
        <taxon>Bacteroidales</taxon>
        <taxon>Prevotellaceae</taxon>
        <taxon>Hallella</taxon>
    </lineage>
</organism>
<dbReference type="SMART" id="SM00849">
    <property type="entry name" value="Lactamase_B"/>
    <property type="match status" value="1"/>
</dbReference>
<dbReference type="SUPFAM" id="SSF56281">
    <property type="entry name" value="Metallo-hydrolase/oxidoreductase"/>
    <property type="match status" value="1"/>
</dbReference>
<gene>
    <name evidence="3" type="ORF">Premu_2246</name>
</gene>
<dbReference type="PANTHER" id="PTHR43717">
    <property type="entry name" value="ANAEROBIC NITRIC OXIDE REDUCTASE FLAVORUBREDOXIN"/>
    <property type="match status" value="1"/>
</dbReference>
<protein>
    <submittedName>
        <fullName evidence="3">Beta-lactamase domain protein</fullName>
    </submittedName>
</protein>
<keyword evidence="4" id="KW-1185">Reference proteome</keyword>
<proteinExistence type="inferred from homology"/>
<evidence type="ECO:0000313" key="3">
    <source>
        <dbReference type="EMBL" id="EGN57633.1"/>
    </source>
</evidence>
<accession>F8N8N8</accession>
<dbReference type="GO" id="GO:0046872">
    <property type="term" value="F:metal ion binding"/>
    <property type="evidence" value="ECO:0007669"/>
    <property type="project" value="InterPro"/>
</dbReference>
<dbReference type="EMBL" id="GL945017">
    <property type="protein sequence ID" value="EGN57633.1"/>
    <property type="molecule type" value="Genomic_DNA"/>
</dbReference>
<dbReference type="InterPro" id="IPR029039">
    <property type="entry name" value="Flavoprotein-like_sf"/>
</dbReference>
<dbReference type="Gene3D" id="3.60.15.10">
    <property type="entry name" value="Ribonuclease Z/Hydroxyacylglutathione hydrolase-like"/>
    <property type="match status" value="1"/>
</dbReference>
<dbReference type="OrthoDB" id="9807946at2"/>
<dbReference type="HOGENOM" id="CLU_017490_0_0_10"/>
<comment type="similarity">
    <text evidence="1">In the N-terminal section; belongs to the zinc metallo-hydrolase group 3 family.</text>
</comment>
<sequence>MKKLTDKVSWVGKVDWELKHFHGDELSTHFGSSYNAYLIQDEKTVLIDTVWGPYDHEFVAHLEEAVDLNKIDYIVMNHNENDHSGALPALMKRIPDTPIYCTKKGEDVLRGLYHEDWNFVNVKQGDTLSIGENTLHFIEAPMCHWPDTMMTYADKEQILFSNDVFGQHYATESLYDDTVNQRDLFREAEKYYANILNLYNPNVKRKVDELLAANLPLKMIATSHGVIWTHHIPEILECYRKWDANYQEDQVTIIYDTMWQSTRRMAEAVADGIREAHPETRVVLMNATKDDKNDIILETFRSREILLGSPTVNLGMTYAISGILEMIHGMRFKGKKAAVFSSFGWGGGAEKRMQQRLEEAGFEIVAEPLKVKWAPDSDAEKRCREWGKALP</sequence>
<dbReference type="AlphaFoldDB" id="F8N8N8"/>
<evidence type="ECO:0000259" key="2">
    <source>
        <dbReference type="PROSITE" id="PS50902"/>
    </source>
</evidence>
<dbReference type="Pfam" id="PF19583">
    <property type="entry name" value="ODP"/>
    <property type="match status" value="1"/>
</dbReference>
<evidence type="ECO:0000256" key="1">
    <source>
        <dbReference type="ARBA" id="ARBA00007121"/>
    </source>
</evidence>
<dbReference type="GO" id="GO:0009055">
    <property type="term" value="F:electron transfer activity"/>
    <property type="evidence" value="ECO:0007669"/>
    <property type="project" value="InterPro"/>
</dbReference>
<dbReference type="InterPro" id="IPR008254">
    <property type="entry name" value="Flavodoxin/NO_synth"/>
</dbReference>
<dbReference type="STRING" id="688246.Premu_2246"/>
<dbReference type="PROSITE" id="PS50902">
    <property type="entry name" value="FLAVODOXIN_LIKE"/>
    <property type="match status" value="1"/>
</dbReference>
<dbReference type="Gene3D" id="3.40.50.360">
    <property type="match status" value="1"/>
</dbReference>
<dbReference type="SUPFAM" id="SSF52218">
    <property type="entry name" value="Flavoproteins"/>
    <property type="match status" value="1"/>
</dbReference>
<dbReference type="RefSeq" id="WP_007575334.1">
    <property type="nucleotide sequence ID" value="NZ_BPTS01000002.1"/>
</dbReference>
<evidence type="ECO:0000313" key="4">
    <source>
        <dbReference type="Proteomes" id="UP000002772"/>
    </source>
</evidence>
<dbReference type="Pfam" id="PF00258">
    <property type="entry name" value="Flavodoxin_1"/>
    <property type="match status" value="1"/>
</dbReference>
<dbReference type="CDD" id="cd07709">
    <property type="entry name" value="flavodiiron_proteins_MBL-fold"/>
    <property type="match status" value="1"/>
</dbReference>
<dbReference type="eggNOG" id="COG0426">
    <property type="taxonomic scope" value="Bacteria"/>
</dbReference>